<keyword evidence="8" id="KW-1185">Reference proteome</keyword>
<feature type="transmembrane region" description="Helical" evidence="5">
    <location>
        <begin position="241"/>
        <end position="259"/>
    </location>
</feature>
<feature type="transmembrane region" description="Helical" evidence="5">
    <location>
        <begin position="188"/>
        <end position="210"/>
    </location>
</feature>
<evidence type="ECO:0000256" key="3">
    <source>
        <dbReference type="ARBA" id="ARBA00022989"/>
    </source>
</evidence>
<gene>
    <name evidence="7" type="ORF">HDF14_004382</name>
</gene>
<dbReference type="PANTHER" id="PTHR37422">
    <property type="entry name" value="TEICHURONIC ACID BIOSYNTHESIS PROTEIN TUAE"/>
    <property type="match status" value="1"/>
</dbReference>
<dbReference type="EMBL" id="JACHEB010000011">
    <property type="protein sequence ID" value="MBB5330746.1"/>
    <property type="molecule type" value="Genomic_DNA"/>
</dbReference>
<dbReference type="PANTHER" id="PTHR37422:SF17">
    <property type="entry name" value="O-ANTIGEN LIGASE"/>
    <property type="match status" value="1"/>
</dbReference>
<protein>
    <submittedName>
        <fullName evidence="7">O-antigen ligase</fullName>
    </submittedName>
</protein>
<feature type="transmembrane region" description="Helical" evidence="5">
    <location>
        <begin position="347"/>
        <end position="371"/>
    </location>
</feature>
<evidence type="ECO:0000259" key="6">
    <source>
        <dbReference type="Pfam" id="PF04932"/>
    </source>
</evidence>
<feature type="transmembrane region" description="Helical" evidence="5">
    <location>
        <begin position="405"/>
        <end position="427"/>
    </location>
</feature>
<dbReference type="Proteomes" id="UP000535182">
    <property type="component" value="Unassembled WGS sequence"/>
</dbReference>
<feature type="transmembrane region" description="Helical" evidence="5">
    <location>
        <begin position="149"/>
        <end position="168"/>
    </location>
</feature>
<dbReference type="InterPro" id="IPR007016">
    <property type="entry name" value="O-antigen_ligase-rel_domated"/>
</dbReference>
<feature type="transmembrane region" description="Helical" evidence="5">
    <location>
        <begin position="217"/>
        <end position="235"/>
    </location>
</feature>
<evidence type="ECO:0000256" key="4">
    <source>
        <dbReference type="ARBA" id="ARBA00023136"/>
    </source>
</evidence>
<feature type="transmembrane region" description="Helical" evidence="5">
    <location>
        <begin position="81"/>
        <end position="100"/>
    </location>
</feature>
<sequence>MTADQPYPLQKQNPLLYWTTLIFLVGVPNFIHFDVTGRTHTQGLLNPTSLSTMAINFLSTYVLIVVVLLSRRPLLCRKVNIAGWLWIVLLLQMLLSTALAPASRLTPPLFSDNLIALYRMYEWILAFALVLALYTRTPEERGTELMVQLIGRMSWIWIAMTYLILPIMPSQVYGGAGEGEIASAHAQLGGQLLSPSYLSTLSVAAFFYSLFFFPRGLVRFCGCVVAFVTLVLAHTRIEQGSFLMLILLYAIFFSGLFFLRIATIISTAVLAALGILFRSAIFEYISRGQNANSLATLNDRTRVWAAAIEAIRARPILGYGYVVGAKNALKDHWLYAHWIPPHAHNEYIHAFLSGGILAALLALCIYARALWAGFRTAHRGPHQVFLLFLMILFTVRSLGGPNMTYIFTRPGGVFLLIFIGLVGGASIKSSRRKPLKASRSSTHAIPQEVGA</sequence>
<feature type="transmembrane region" description="Helical" evidence="5">
    <location>
        <begin position="53"/>
        <end position="69"/>
    </location>
</feature>
<dbReference type="GO" id="GO:0016020">
    <property type="term" value="C:membrane"/>
    <property type="evidence" value="ECO:0007669"/>
    <property type="project" value="UniProtKB-SubCell"/>
</dbReference>
<evidence type="ECO:0000256" key="2">
    <source>
        <dbReference type="ARBA" id="ARBA00022692"/>
    </source>
</evidence>
<dbReference type="GO" id="GO:0016874">
    <property type="term" value="F:ligase activity"/>
    <property type="evidence" value="ECO:0007669"/>
    <property type="project" value="UniProtKB-KW"/>
</dbReference>
<feature type="transmembrane region" description="Helical" evidence="5">
    <location>
        <begin position="120"/>
        <end position="137"/>
    </location>
</feature>
<keyword evidence="4 5" id="KW-0472">Membrane</keyword>
<accession>A0A9X0QI14</accession>
<feature type="transmembrane region" description="Helical" evidence="5">
    <location>
        <begin position="383"/>
        <end position="399"/>
    </location>
</feature>
<keyword evidence="3 5" id="KW-1133">Transmembrane helix</keyword>
<evidence type="ECO:0000256" key="1">
    <source>
        <dbReference type="ARBA" id="ARBA00004141"/>
    </source>
</evidence>
<comment type="subcellular location">
    <subcellularLocation>
        <location evidence="1">Membrane</location>
        <topology evidence="1">Multi-pass membrane protein</topology>
    </subcellularLocation>
</comment>
<reference evidence="7 8" key="1">
    <citation type="submission" date="2020-08" db="EMBL/GenBank/DDBJ databases">
        <title>Genomic Encyclopedia of Type Strains, Phase IV (KMG-V): Genome sequencing to study the core and pangenomes of soil and plant-associated prokaryotes.</title>
        <authorList>
            <person name="Whitman W."/>
        </authorList>
    </citation>
    <scope>NUCLEOTIDE SEQUENCE [LARGE SCALE GENOMIC DNA]</scope>
    <source>
        <strain evidence="7 8">X5P2</strain>
    </source>
</reference>
<organism evidence="7 8">
    <name type="scientific">Tunturiibacter gelidiferens</name>
    <dbReference type="NCBI Taxonomy" id="3069689"/>
    <lineage>
        <taxon>Bacteria</taxon>
        <taxon>Pseudomonadati</taxon>
        <taxon>Acidobacteriota</taxon>
        <taxon>Terriglobia</taxon>
        <taxon>Terriglobales</taxon>
        <taxon>Acidobacteriaceae</taxon>
        <taxon>Tunturiibacter</taxon>
    </lineage>
</organism>
<dbReference type="RefSeq" id="WP_183980459.1">
    <property type="nucleotide sequence ID" value="NZ_JACHEB010000011.1"/>
</dbReference>
<dbReference type="Pfam" id="PF04932">
    <property type="entry name" value="Wzy_C"/>
    <property type="match status" value="1"/>
</dbReference>
<evidence type="ECO:0000256" key="5">
    <source>
        <dbReference type="SAM" id="Phobius"/>
    </source>
</evidence>
<keyword evidence="2 5" id="KW-0812">Transmembrane</keyword>
<dbReference type="InterPro" id="IPR051533">
    <property type="entry name" value="WaaL-like"/>
</dbReference>
<feature type="domain" description="O-antigen ligase-related" evidence="6">
    <location>
        <begin position="222"/>
        <end position="362"/>
    </location>
</feature>
<name>A0A9X0QI14_9BACT</name>
<dbReference type="AlphaFoldDB" id="A0A9X0QI14"/>
<keyword evidence="7" id="KW-0436">Ligase</keyword>
<feature type="transmembrane region" description="Helical" evidence="5">
    <location>
        <begin position="264"/>
        <end position="285"/>
    </location>
</feature>
<evidence type="ECO:0000313" key="8">
    <source>
        <dbReference type="Proteomes" id="UP000535182"/>
    </source>
</evidence>
<comment type="caution">
    <text evidence="7">The sequence shown here is derived from an EMBL/GenBank/DDBJ whole genome shotgun (WGS) entry which is preliminary data.</text>
</comment>
<feature type="transmembrane region" description="Helical" evidence="5">
    <location>
        <begin position="15"/>
        <end position="33"/>
    </location>
</feature>
<proteinExistence type="predicted"/>
<evidence type="ECO:0000313" key="7">
    <source>
        <dbReference type="EMBL" id="MBB5330746.1"/>
    </source>
</evidence>